<evidence type="ECO:0000256" key="1">
    <source>
        <dbReference type="SAM" id="Coils"/>
    </source>
</evidence>
<feature type="coiled-coil region" evidence="1">
    <location>
        <begin position="265"/>
        <end position="292"/>
    </location>
</feature>
<sequence length="714" mass="83408">MLLKGISALDFVTGSVTQATTPLNKLSSYCPCPLHCKHWSDPQRLYPSQYRLLRDKAAENEHKWRKAIARAREAEKRAKELEARIDLCKEETAKAKDEEIRTKSRRIQLQEDEIGRKDESISLMDEKIRSMREELRRKDDEIRKRTQDIKATDEYRRKDSEAGLLAQRCEHAEKNLAGLCAENASLRQRICGHQEEKETILKELESTKGFVGAKDQELIEARAALSSKRAELVNNSNNSQRIIMTLRQKIFETEREAQKKVLDVEEEARQEVLATREKMQELTKELAASQEEGTRACAGHESAVDQLISKLKEVRWVAAEREKEIERLAVELERVVSERCRDLEMRPPPMDDSYQWRFEKERSVVMAELNWRDEKISFMEDIGRQLFVDNQRLSAEVEQLQGWKLEAWSALEERDSKLRQKEREITVAQEGNQELVEHNRMLAMEVEGLRLSTDTVMAPPSDGADLSQMTAWALTRDTELTRVKEELARSLEREKQASENFQTHHEQAPQKKPRPDIEDKHRNRYDRLVEVIDLIKDRIHRATDLSVPTAELDLSLDVAFLNLQTCLDEFEDSKLFKNIPWPISIGIKVDQKTMTLQWEETEPPEQKEASFLEHFSKSLSLQDVVPKPKKPPTWEKELPLFLETFSESLCPQNVEIEIDYLKRIQDAFDMDKWAENDFMQKPEENHIRERVFLVKQEIDRVIDMALKKLLARSR</sequence>
<evidence type="ECO:0000313" key="4">
    <source>
        <dbReference type="Proteomes" id="UP000217790"/>
    </source>
</evidence>
<dbReference type="Proteomes" id="UP000217790">
    <property type="component" value="Unassembled WGS sequence"/>
</dbReference>
<reference evidence="4" key="1">
    <citation type="journal article" date="2017" name="Nat. Ecol. Evol.">
        <title>Genome expansion and lineage-specific genetic innovations in the forest pathogenic fungi Armillaria.</title>
        <authorList>
            <person name="Sipos G."/>
            <person name="Prasanna A.N."/>
            <person name="Walter M.C."/>
            <person name="O'Connor E."/>
            <person name="Balint B."/>
            <person name="Krizsan K."/>
            <person name="Kiss B."/>
            <person name="Hess J."/>
            <person name="Varga T."/>
            <person name="Slot J."/>
            <person name="Riley R."/>
            <person name="Boka B."/>
            <person name="Rigling D."/>
            <person name="Barry K."/>
            <person name="Lee J."/>
            <person name="Mihaltcheva S."/>
            <person name="LaButti K."/>
            <person name="Lipzen A."/>
            <person name="Waldron R."/>
            <person name="Moloney N.M."/>
            <person name="Sperisen C."/>
            <person name="Kredics L."/>
            <person name="Vagvoelgyi C."/>
            <person name="Patrignani A."/>
            <person name="Fitzpatrick D."/>
            <person name="Nagy I."/>
            <person name="Doyle S."/>
            <person name="Anderson J.B."/>
            <person name="Grigoriev I.V."/>
            <person name="Gueldener U."/>
            <person name="Muensterkoetter M."/>
            <person name="Nagy L.G."/>
        </authorList>
    </citation>
    <scope>NUCLEOTIDE SEQUENCE [LARGE SCALE GENOMIC DNA]</scope>
    <source>
        <strain evidence="4">Ar21-2</strain>
    </source>
</reference>
<dbReference type="AlphaFoldDB" id="A0A2H3CZA9"/>
<protein>
    <submittedName>
        <fullName evidence="3">Uncharacterized protein</fullName>
    </submittedName>
</protein>
<dbReference type="InParanoid" id="A0A2H3CZA9"/>
<dbReference type="OMA" id="RICGHQE"/>
<feature type="coiled-coil region" evidence="1">
    <location>
        <begin position="64"/>
        <end position="189"/>
    </location>
</feature>
<evidence type="ECO:0000256" key="2">
    <source>
        <dbReference type="SAM" id="MobiDB-lite"/>
    </source>
</evidence>
<keyword evidence="1" id="KW-0175">Coiled coil</keyword>
<evidence type="ECO:0000313" key="3">
    <source>
        <dbReference type="EMBL" id="PBK88341.1"/>
    </source>
</evidence>
<accession>A0A2H3CZA9</accession>
<proteinExistence type="predicted"/>
<dbReference type="EMBL" id="KZ293673">
    <property type="protein sequence ID" value="PBK88341.1"/>
    <property type="molecule type" value="Genomic_DNA"/>
</dbReference>
<dbReference type="OrthoDB" id="2960123at2759"/>
<gene>
    <name evidence="3" type="ORF">ARMGADRAFT_1065561</name>
</gene>
<organism evidence="3 4">
    <name type="scientific">Armillaria gallica</name>
    <name type="common">Bulbous honey fungus</name>
    <name type="synonym">Armillaria bulbosa</name>
    <dbReference type="NCBI Taxonomy" id="47427"/>
    <lineage>
        <taxon>Eukaryota</taxon>
        <taxon>Fungi</taxon>
        <taxon>Dikarya</taxon>
        <taxon>Basidiomycota</taxon>
        <taxon>Agaricomycotina</taxon>
        <taxon>Agaricomycetes</taxon>
        <taxon>Agaricomycetidae</taxon>
        <taxon>Agaricales</taxon>
        <taxon>Marasmiineae</taxon>
        <taxon>Physalacriaceae</taxon>
        <taxon>Armillaria</taxon>
    </lineage>
</organism>
<keyword evidence="4" id="KW-1185">Reference proteome</keyword>
<name>A0A2H3CZA9_ARMGA</name>
<feature type="region of interest" description="Disordered" evidence="2">
    <location>
        <begin position="491"/>
        <end position="522"/>
    </location>
</feature>